<gene>
    <name evidence="1" type="ORF">AB2B41_03905</name>
</gene>
<dbReference type="EMBL" id="JBFNXX010000002">
    <property type="protein sequence ID" value="MEW9918732.1"/>
    <property type="molecule type" value="Genomic_DNA"/>
</dbReference>
<protein>
    <submittedName>
        <fullName evidence="1">DUF1499 domain-containing protein</fullName>
    </submittedName>
</protein>
<proteinExistence type="predicted"/>
<keyword evidence="2" id="KW-1185">Reference proteome</keyword>
<sequence length="144" mass="16109">MWKMLTWIVIGLFVLLLVYIRLAPSDPQRWHRQAAVKGVETRQLKGGYVWRKEIAGDGAGQMEAMEKVILATPRTQKLAGSIEEGQVTYVTRSLAFGFPDYTTVSVIDAGANKHLEVYGRLRFGRSDFGVNAKRIKGWIAAAQL</sequence>
<dbReference type="InterPro" id="IPR010865">
    <property type="entry name" value="DUF1499"/>
</dbReference>
<name>A0ABV3RID8_9RHOB</name>
<evidence type="ECO:0000313" key="1">
    <source>
        <dbReference type="EMBL" id="MEW9918732.1"/>
    </source>
</evidence>
<accession>A0ABV3RID8</accession>
<reference evidence="1 2" key="1">
    <citation type="submission" date="2024-07" db="EMBL/GenBank/DDBJ databases">
        <title>Marimonas sp.nov., isolated from tidal-flat sediment.</title>
        <authorList>
            <person name="Jayan J.N."/>
            <person name="Lee S.S."/>
        </authorList>
    </citation>
    <scope>NUCLEOTIDE SEQUENCE [LARGE SCALE GENOMIC DNA]</scope>
    <source>
        <strain evidence="1 2">MJW-29</strain>
    </source>
</reference>
<dbReference type="Proteomes" id="UP001556098">
    <property type="component" value="Unassembled WGS sequence"/>
</dbReference>
<comment type="caution">
    <text evidence="1">The sequence shown here is derived from an EMBL/GenBank/DDBJ whole genome shotgun (WGS) entry which is preliminary data.</text>
</comment>
<evidence type="ECO:0000313" key="2">
    <source>
        <dbReference type="Proteomes" id="UP001556098"/>
    </source>
</evidence>
<organism evidence="1 2">
    <name type="scientific">Sulfitobacter sediminis</name>
    <dbReference type="NCBI Taxonomy" id="3234186"/>
    <lineage>
        <taxon>Bacteria</taxon>
        <taxon>Pseudomonadati</taxon>
        <taxon>Pseudomonadota</taxon>
        <taxon>Alphaproteobacteria</taxon>
        <taxon>Rhodobacterales</taxon>
        <taxon>Roseobacteraceae</taxon>
        <taxon>Sulfitobacter</taxon>
    </lineage>
</organism>
<dbReference type="Pfam" id="PF07386">
    <property type="entry name" value="DUF1499"/>
    <property type="match status" value="1"/>
</dbReference>